<keyword evidence="1" id="KW-1133">Transmembrane helix</keyword>
<reference evidence="4" key="1">
    <citation type="journal article" date="2019" name="Int. J. Syst. Evol. Microbiol.">
        <title>The Global Catalogue of Microorganisms (GCM) 10K type strain sequencing project: providing services to taxonomists for standard genome sequencing and annotation.</title>
        <authorList>
            <consortium name="The Broad Institute Genomics Platform"/>
            <consortium name="The Broad Institute Genome Sequencing Center for Infectious Disease"/>
            <person name="Wu L."/>
            <person name="Ma J."/>
        </authorList>
    </citation>
    <scope>NUCLEOTIDE SEQUENCE [LARGE SCALE GENOMIC DNA]</scope>
    <source>
        <strain evidence="4">JCM 17066</strain>
    </source>
</reference>
<dbReference type="EMBL" id="JBHSMT010000012">
    <property type="protein sequence ID" value="MFC5473662.1"/>
    <property type="molecule type" value="Genomic_DNA"/>
</dbReference>
<dbReference type="InterPro" id="IPR000674">
    <property type="entry name" value="Ald_Oxase/Xan_DH_a/b"/>
</dbReference>
<keyword evidence="1" id="KW-0472">Membrane</keyword>
<evidence type="ECO:0000259" key="2">
    <source>
        <dbReference type="SMART" id="SM01008"/>
    </source>
</evidence>
<dbReference type="SUPFAM" id="SSF56003">
    <property type="entry name" value="Molybdenum cofactor-binding domain"/>
    <property type="match status" value="2"/>
</dbReference>
<dbReference type="InterPro" id="IPR037165">
    <property type="entry name" value="AldOxase/xan_DH_Mopterin-bd_sf"/>
</dbReference>
<dbReference type="InterPro" id="IPR008274">
    <property type="entry name" value="AldOxase/xan_DH_MoCoBD1"/>
</dbReference>
<dbReference type="Pfam" id="PF02738">
    <property type="entry name" value="MoCoBD_1"/>
    <property type="match status" value="1"/>
</dbReference>
<dbReference type="RefSeq" id="WP_378996350.1">
    <property type="nucleotide sequence ID" value="NZ_JBHSMT010000012.1"/>
</dbReference>
<organism evidence="3 4">
    <name type="scientific">Paraherbaspirillum soli</name>
    <dbReference type="NCBI Taxonomy" id="631222"/>
    <lineage>
        <taxon>Bacteria</taxon>
        <taxon>Pseudomonadati</taxon>
        <taxon>Pseudomonadota</taxon>
        <taxon>Betaproteobacteria</taxon>
        <taxon>Burkholderiales</taxon>
        <taxon>Oxalobacteraceae</taxon>
        <taxon>Paraherbaspirillum</taxon>
    </lineage>
</organism>
<dbReference type="Proteomes" id="UP001596045">
    <property type="component" value="Unassembled WGS sequence"/>
</dbReference>
<keyword evidence="4" id="KW-1185">Reference proteome</keyword>
<protein>
    <submittedName>
        <fullName evidence="3">Molybdopterin cofactor-binding domain-containing protein</fullName>
    </submittedName>
</protein>
<dbReference type="PIRSF" id="PIRSF036389">
    <property type="entry name" value="IOR_B"/>
    <property type="match status" value="1"/>
</dbReference>
<dbReference type="Pfam" id="PF20256">
    <property type="entry name" value="MoCoBD_2"/>
    <property type="match status" value="2"/>
</dbReference>
<dbReference type="PANTHER" id="PTHR47495">
    <property type="entry name" value="ALDEHYDE DEHYDROGENASE"/>
    <property type="match status" value="1"/>
</dbReference>
<dbReference type="Gene3D" id="3.30.365.10">
    <property type="entry name" value="Aldehyde oxidase/xanthine dehydrogenase, molybdopterin binding domain"/>
    <property type="match status" value="4"/>
</dbReference>
<accession>A0ABW0M9P5</accession>
<feature type="transmembrane region" description="Helical" evidence="1">
    <location>
        <begin position="14"/>
        <end position="32"/>
    </location>
</feature>
<proteinExistence type="predicted"/>
<keyword evidence="1" id="KW-0812">Transmembrane</keyword>
<dbReference type="InterPro" id="IPR012368">
    <property type="entry name" value="OxRdtase_Mopterin-bd_su_IorB"/>
</dbReference>
<name>A0ABW0M9P5_9BURK</name>
<feature type="domain" description="Aldehyde oxidase/xanthine dehydrogenase a/b hammerhead" evidence="2">
    <location>
        <begin position="244"/>
        <end position="332"/>
    </location>
</feature>
<dbReference type="Gene3D" id="3.90.1170.50">
    <property type="entry name" value="Aldehyde oxidase/xanthine dehydrogenase, a/b hammerhead"/>
    <property type="match status" value="1"/>
</dbReference>
<comment type="caution">
    <text evidence="3">The sequence shown here is derived from an EMBL/GenBank/DDBJ whole genome shotgun (WGS) entry which is preliminary data.</text>
</comment>
<dbReference type="PANTHER" id="PTHR47495:SF2">
    <property type="entry name" value="ALDEHYDE DEHYDROGENASE"/>
    <property type="match status" value="1"/>
</dbReference>
<dbReference type="SMART" id="SM01008">
    <property type="entry name" value="Ald_Xan_dh_C"/>
    <property type="match status" value="1"/>
</dbReference>
<gene>
    <name evidence="3" type="ORF">ACFPM8_06770</name>
</gene>
<evidence type="ECO:0000313" key="3">
    <source>
        <dbReference type="EMBL" id="MFC5473662.1"/>
    </source>
</evidence>
<dbReference type="InterPro" id="IPR052516">
    <property type="entry name" value="N-heterocyclic_Hydroxylase"/>
</dbReference>
<evidence type="ECO:0000256" key="1">
    <source>
        <dbReference type="SAM" id="Phobius"/>
    </source>
</evidence>
<sequence>MQDGKPEKKSRRRFILGGLGIGGALIVGWGLLPPRQRLVSSHPLPTQNGEIALNGWLKIAPDGIVTVAMPRSEMGQGVHTALPMLVAEELDVPLSQVRIEQAPIDGIYGNVALWSEALPFHPDDEGALKYAAQWLTAKVGRELGIMITGGSSSIKDAWQPMRLAGASARAMLVQAAAQEWQVAPGECTVSDGVVRHASGRQANYGALAAKAAGLTPGVVALKQPQDFKLIGQSQARRDSAVKVNGSAKFGIDARPAGLLYAAVRMAPVFGSTLQRFDATAIAPLPGVVKVVDFSAAIGEHFGATVGVAVIAKSFWQARQAAEKLPIEWQEGASHALSNEAIFKQFSDSLESESGFVYHSSGDPDLAIPAAAGATTLVQATYSAPFLAHATMEPINCTAQVKDGKVNLWVSTQVPSIAVDIAAKIAGVKSDDVAIEVLYLGGGFGRRLETDMIAQAVAIAKQADGAPVQMIWTREDDIQHDVYRPAALAQFSARLDGAGNVLVYHSKSASGSLTSQFLKRNLGLPAAGPDKATAEGEYDMQYEIPNQRIAHVIVPSAIPLGNWRSVGHSHNAFFKESFIEELAHAAGRDPAEFRLGLLKRHPRHSAVLKAALEKAGKPEAGRAHGVALHQSFGTIVAQVAEVSVADKEIRVHKIVCAVDCGIAVNPNIIAQQMESAVIYGLSAALMGEVTIKDGRVAQNNFHDYPVLRMHEAPLVETVIIKSAEPPQGIGEPGVPPVAPAVAAAVFAITGKRLRSLPLRLS</sequence>
<evidence type="ECO:0000313" key="4">
    <source>
        <dbReference type="Proteomes" id="UP001596045"/>
    </source>
</evidence>
<dbReference type="InterPro" id="IPR046867">
    <property type="entry name" value="AldOxase/xan_DH_MoCoBD2"/>
</dbReference>